<proteinExistence type="predicted"/>
<dbReference type="Proteomes" id="UP000054498">
    <property type="component" value="Unassembled WGS sequence"/>
</dbReference>
<feature type="non-terminal residue" evidence="2">
    <location>
        <position position="100"/>
    </location>
</feature>
<sequence length="100" mass="10405">MTTCTSTGPDDAATIRGNRGNPALRTPAHGLVQVDMSLSRLAAALKAGSLPRVKSEHARFVEAAPKLTSDDVTDADADAFAAIWNGLGELMDSGARRRAA</sequence>
<dbReference type="EMBL" id="KK103108">
    <property type="protein sequence ID" value="KIY96210.1"/>
    <property type="molecule type" value="Genomic_DNA"/>
</dbReference>
<evidence type="ECO:0000256" key="1">
    <source>
        <dbReference type="SAM" id="MobiDB-lite"/>
    </source>
</evidence>
<dbReference type="AlphaFoldDB" id="A0A0D2MNB6"/>
<protein>
    <submittedName>
        <fullName evidence="2">Uncharacterized protein</fullName>
    </submittedName>
</protein>
<organism evidence="2 3">
    <name type="scientific">Monoraphidium neglectum</name>
    <dbReference type="NCBI Taxonomy" id="145388"/>
    <lineage>
        <taxon>Eukaryota</taxon>
        <taxon>Viridiplantae</taxon>
        <taxon>Chlorophyta</taxon>
        <taxon>core chlorophytes</taxon>
        <taxon>Chlorophyceae</taxon>
        <taxon>CS clade</taxon>
        <taxon>Sphaeropleales</taxon>
        <taxon>Selenastraceae</taxon>
        <taxon>Monoraphidium</taxon>
    </lineage>
</organism>
<dbReference type="KEGG" id="mng:MNEG_11750"/>
<name>A0A0D2MNB6_9CHLO</name>
<gene>
    <name evidence="2" type="ORF">MNEG_11750</name>
</gene>
<dbReference type="RefSeq" id="XP_013895230.1">
    <property type="nucleotide sequence ID" value="XM_014039776.1"/>
</dbReference>
<accession>A0A0D2MNB6</accession>
<feature type="region of interest" description="Disordered" evidence="1">
    <location>
        <begin position="1"/>
        <end position="24"/>
    </location>
</feature>
<evidence type="ECO:0000313" key="3">
    <source>
        <dbReference type="Proteomes" id="UP000054498"/>
    </source>
</evidence>
<evidence type="ECO:0000313" key="2">
    <source>
        <dbReference type="EMBL" id="KIY96210.1"/>
    </source>
</evidence>
<reference evidence="2 3" key="1">
    <citation type="journal article" date="2013" name="BMC Genomics">
        <title>Reconstruction of the lipid metabolism for the microalga Monoraphidium neglectum from its genome sequence reveals characteristics suitable for biofuel production.</title>
        <authorList>
            <person name="Bogen C."/>
            <person name="Al-Dilaimi A."/>
            <person name="Albersmeier A."/>
            <person name="Wichmann J."/>
            <person name="Grundmann M."/>
            <person name="Rupp O."/>
            <person name="Lauersen K.J."/>
            <person name="Blifernez-Klassen O."/>
            <person name="Kalinowski J."/>
            <person name="Goesmann A."/>
            <person name="Mussgnug J.H."/>
            <person name="Kruse O."/>
        </authorList>
    </citation>
    <scope>NUCLEOTIDE SEQUENCE [LARGE SCALE GENOMIC DNA]</scope>
    <source>
        <strain evidence="2 3">SAG 48.87</strain>
    </source>
</reference>
<keyword evidence="3" id="KW-1185">Reference proteome</keyword>
<dbReference type="GeneID" id="25729044"/>